<feature type="compositionally biased region" description="Polar residues" evidence="1">
    <location>
        <begin position="194"/>
        <end position="207"/>
    </location>
</feature>
<evidence type="ECO:0000313" key="3">
    <source>
        <dbReference type="EMBL" id="KAA1111053.1"/>
    </source>
</evidence>
<gene>
    <name evidence="3" type="ORF">PGT21_036053</name>
</gene>
<evidence type="ECO:0000256" key="1">
    <source>
        <dbReference type="SAM" id="MobiDB-lite"/>
    </source>
</evidence>
<keyword evidence="2" id="KW-0732">Signal</keyword>
<protein>
    <submittedName>
        <fullName evidence="3">Uncharacterized protein</fullName>
    </submittedName>
</protein>
<keyword evidence="4" id="KW-1185">Reference proteome</keyword>
<feature type="region of interest" description="Disordered" evidence="1">
    <location>
        <begin position="154"/>
        <end position="226"/>
    </location>
</feature>
<organism evidence="3 4">
    <name type="scientific">Puccinia graminis f. sp. tritici</name>
    <dbReference type="NCBI Taxonomy" id="56615"/>
    <lineage>
        <taxon>Eukaryota</taxon>
        <taxon>Fungi</taxon>
        <taxon>Dikarya</taxon>
        <taxon>Basidiomycota</taxon>
        <taxon>Pucciniomycotina</taxon>
        <taxon>Pucciniomycetes</taxon>
        <taxon>Pucciniales</taxon>
        <taxon>Pucciniaceae</taxon>
        <taxon>Puccinia</taxon>
    </lineage>
</organism>
<feature type="signal peptide" evidence="2">
    <location>
        <begin position="1"/>
        <end position="21"/>
    </location>
</feature>
<sequence length="226" mass="24586">MQSKLFPILVFLFCHQSLVFGRPMADSRAVSRGVDASHASLPETIGANSARNPFEEKGENLLTETKGARRRPKSSESIPTEETPLLDRPQNEESSSKPSGPTPEQSEQAKGRKTASILVRFKQCLARWYRGHSAVATIMRALVAYLNPAKIKNKEKDAKEAKDVAKAEKSASTAKEDVKLAAKMSDEKPPTATKPENPSVQTSSTETAKPIDRSETSKHDNGAAGK</sequence>
<dbReference type="OrthoDB" id="10303839at2759"/>
<proteinExistence type="predicted"/>
<feature type="compositionally biased region" description="Basic and acidic residues" evidence="1">
    <location>
        <begin position="209"/>
        <end position="226"/>
    </location>
</feature>
<dbReference type="Proteomes" id="UP000324748">
    <property type="component" value="Unassembled WGS sequence"/>
</dbReference>
<evidence type="ECO:0000313" key="4">
    <source>
        <dbReference type="Proteomes" id="UP000324748"/>
    </source>
</evidence>
<feature type="compositionally biased region" description="Polar residues" evidence="1">
    <location>
        <begin position="96"/>
        <end position="108"/>
    </location>
</feature>
<feature type="compositionally biased region" description="Basic and acidic residues" evidence="1">
    <location>
        <begin position="154"/>
        <end position="189"/>
    </location>
</feature>
<evidence type="ECO:0000256" key="2">
    <source>
        <dbReference type="SAM" id="SignalP"/>
    </source>
</evidence>
<comment type="caution">
    <text evidence="3">The sequence shown here is derived from an EMBL/GenBank/DDBJ whole genome shotgun (WGS) entry which is preliminary data.</text>
</comment>
<dbReference type="EMBL" id="VSWC01000027">
    <property type="protein sequence ID" value="KAA1111053.1"/>
    <property type="molecule type" value="Genomic_DNA"/>
</dbReference>
<dbReference type="AlphaFoldDB" id="A0A5B0QDN5"/>
<name>A0A5B0QDN5_PUCGR</name>
<reference evidence="3 4" key="1">
    <citation type="submission" date="2019-05" db="EMBL/GenBank/DDBJ databases">
        <title>Emergence of the Ug99 lineage of the wheat stem rust pathogen through somatic hybridization.</title>
        <authorList>
            <person name="Li F."/>
            <person name="Upadhyaya N.M."/>
            <person name="Sperschneider J."/>
            <person name="Matny O."/>
            <person name="Nguyen-Phuc H."/>
            <person name="Mago R."/>
            <person name="Raley C."/>
            <person name="Miller M.E."/>
            <person name="Silverstein K.A.T."/>
            <person name="Henningsen E."/>
            <person name="Hirsch C.D."/>
            <person name="Visser B."/>
            <person name="Pretorius Z.A."/>
            <person name="Steffenson B.J."/>
            <person name="Schwessinger B."/>
            <person name="Dodds P.N."/>
            <person name="Figueroa M."/>
        </authorList>
    </citation>
    <scope>NUCLEOTIDE SEQUENCE [LARGE SCALE GENOMIC DNA]</scope>
    <source>
        <strain evidence="3">21-0</strain>
    </source>
</reference>
<accession>A0A5B0QDN5</accession>
<feature type="region of interest" description="Disordered" evidence="1">
    <location>
        <begin position="41"/>
        <end position="113"/>
    </location>
</feature>
<feature type="chain" id="PRO_5022862722" evidence="2">
    <location>
        <begin position="22"/>
        <end position="226"/>
    </location>
</feature>